<dbReference type="InterPro" id="IPR018062">
    <property type="entry name" value="HTH_AraC-typ_CS"/>
</dbReference>
<dbReference type="InterPro" id="IPR009057">
    <property type="entry name" value="Homeodomain-like_sf"/>
</dbReference>
<keyword evidence="6" id="KW-1185">Reference proteome</keyword>
<evidence type="ECO:0000256" key="3">
    <source>
        <dbReference type="ARBA" id="ARBA00023163"/>
    </source>
</evidence>
<dbReference type="InterPro" id="IPR035418">
    <property type="entry name" value="AraC-bd_2"/>
</dbReference>
<feature type="domain" description="HTH araC/xylS-type" evidence="4">
    <location>
        <begin position="228"/>
        <end position="329"/>
    </location>
</feature>
<keyword evidence="2" id="KW-0238">DNA-binding</keyword>
<name>A0ABX0PKI0_9BURK</name>
<evidence type="ECO:0000259" key="4">
    <source>
        <dbReference type="PROSITE" id="PS01124"/>
    </source>
</evidence>
<dbReference type="PROSITE" id="PS01124">
    <property type="entry name" value="HTH_ARAC_FAMILY_2"/>
    <property type="match status" value="1"/>
</dbReference>
<dbReference type="Pfam" id="PF12833">
    <property type="entry name" value="HTH_18"/>
    <property type="match status" value="1"/>
</dbReference>
<dbReference type="Proteomes" id="UP000716322">
    <property type="component" value="Unassembled WGS sequence"/>
</dbReference>
<protein>
    <submittedName>
        <fullName evidence="5">AraC family transcriptional regulator</fullName>
    </submittedName>
</protein>
<evidence type="ECO:0000313" key="6">
    <source>
        <dbReference type="Proteomes" id="UP000716322"/>
    </source>
</evidence>
<dbReference type="InterPro" id="IPR050204">
    <property type="entry name" value="AraC_XylS_family_regulators"/>
</dbReference>
<proteinExistence type="predicted"/>
<organism evidence="5 6">
    <name type="scientific">Telluria antibiotica</name>
    <dbReference type="NCBI Taxonomy" id="2717319"/>
    <lineage>
        <taxon>Bacteria</taxon>
        <taxon>Pseudomonadati</taxon>
        <taxon>Pseudomonadota</taxon>
        <taxon>Betaproteobacteria</taxon>
        <taxon>Burkholderiales</taxon>
        <taxon>Oxalobacteraceae</taxon>
        <taxon>Telluria group</taxon>
        <taxon>Telluria</taxon>
    </lineage>
</organism>
<reference evidence="5 6" key="1">
    <citation type="submission" date="2020-03" db="EMBL/GenBank/DDBJ databases">
        <title>Genome sequence of strain Massilia sp. TW-1.</title>
        <authorList>
            <person name="Chaudhary D.K."/>
        </authorList>
    </citation>
    <scope>NUCLEOTIDE SEQUENCE [LARGE SCALE GENOMIC DNA]</scope>
    <source>
        <strain evidence="5 6">TW-1</strain>
    </source>
</reference>
<gene>
    <name evidence="5" type="ORF">HAV22_25170</name>
</gene>
<dbReference type="PANTHER" id="PTHR46796">
    <property type="entry name" value="HTH-TYPE TRANSCRIPTIONAL ACTIVATOR RHAS-RELATED"/>
    <property type="match status" value="1"/>
</dbReference>
<evidence type="ECO:0000256" key="2">
    <source>
        <dbReference type="ARBA" id="ARBA00023125"/>
    </source>
</evidence>
<evidence type="ECO:0000256" key="1">
    <source>
        <dbReference type="ARBA" id="ARBA00023015"/>
    </source>
</evidence>
<comment type="caution">
    <text evidence="5">The sequence shown here is derived from an EMBL/GenBank/DDBJ whole genome shotgun (WGS) entry which is preliminary data.</text>
</comment>
<keyword evidence="3" id="KW-0804">Transcription</keyword>
<dbReference type="PROSITE" id="PS00041">
    <property type="entry name" value="HTH_ARAC_FAMILY_1"/>
    <property type="match status" value="1"/>
</dbReference>
<dbReference type="EMBL" id="JAAQOM010000018">
    <property type="protein sequence ID" value="NIA56919.1"/>
    <property type="molecule type" value="Genomic_DNA"/>
</dbReference>
<evidence type="ECO:0000313" key="5">
    <source>
        <dbReference type="EMBL" id="NIA56919.1"/>
    </source>
</evidence>
<dbReference type="Pfam" id="PF14525">
    <property type="entry name" value="AraC_binding_2"/>
    <property type="match status" value="1"/>
</dbReference>
<dbReference type="InterPro" id="IPR018060">
    <property type="entry name" value="HTH_AraC"/>
</dbReference>
<keyword evidence="1" id="KW-0805">Transcription regulation</keyword>
<dbReference type="Gene3D" id="1.10.10.60">
    <property type="entry name" value="Homeodomain-like"/>
    <property type="match status" value="1"/>
</dbReference>
<dbReference type="SMART" id="SM00342">
    <property type="entry name" value="HTH_ARAC"/>
    <property type="match status" value="1"/>
</dbReference>
<dbReference type="RefSeq" id="WP_166863005.1">
    <property type="nucleotide sequence ID" value="NZ_JAAQOM010000018.1"/>
</dbReference>
<dbReference type="SUPFAM" id="SSF46689">
    <property type="entry name" value="Homeodomain-like"/>
    <property type="match status" value="2"/>
</dbReference>
<accession>A0ABX0PKI0</accession>
<sequence length="335" mass="37242">MRPDDQADLFLSDRFSKVATTDVLVARPVIEQLQGSYLAHPRTSKPHREMQIRAARFGEVSISTFAFGRAVDITPTGLEDAVVVTTAIKGRAGIAIDGSTFDVDIGDTIIAHAEDRPVFMYEPDTEVLKLRFHRSHLEQFFRQAYGRAPRSTLRFETAMSDPHTAARWRSLLRFLVLTLNGAGAHTRTMLELASIEQMLMLTLLNSQPHNYAAGLPGSAQNVGSTAFERASDFIRQHLASDIALADIAQAACCSPRSLARAFRDAGEAPPMQYVRKLRLENIRRELLAPAAWRKTVADVAFEWGYRHLGEFNRQYRAAFGETPSQTRDGACVLPA</sequence>